<comment type="caution">
    <text evidence="2">The sequence shown here is derived from an EMBL/GenBank/DDBJ whole genome shotgun (WGS) entry which is preliminary data.</text>
</comment>
<reference evidence="2 3" key="2">
    <citation type="submission" date="2021-08" db="EMBL/GenBank/DDBJ databases">
        <title>Rheinheimera aquimaris sp. nov., isolated from seawater of the East Sea in Korea.</title>
        <authorList>
            <person name="Kim K.H."/>
            <person name="Wenting R."/>
            <person name="Kim K.R."/>
            <person name="Jeon C.O."/>
        </authorList>
    </citation>
    <scope>NUCLEOTIDE SEQUENCE [LARGE SCALE GENOMIC DNA]</scope>
    <source>
        <strain evidence="2 3">MA-13</strain>
    </source>
</reference>
<dbReference type="InterPro" id="IPR014710">
    <property type="entry name" value="RmlC-like_jellyroll"/>
</dbReference>
<dbReference type="Proteomes" id="UP000663814">
    <property type="component" value="Unassembled WGS sequence"/>
</dbReference>
<dbReference type="InterPro" id="IPR041667">
    <property type="entry name" value="Cupin_8"/>
</dbReference>
<keyword evidence="3" id="KW-1185">Reference proteome</keyword>
<feature type="domain" description="JmjC" evidence="1">
    <location>
        <begin position="112"/>
        <end position="271"/>
    </location>
</feature>
<reference evidence="2 3" key="1">
    <citation type="submission" date="2020-12" db="EMBL/GenBank/DDBJ databases">
        <authorList>
            <person name="Ruan W."/>
            <person name="Khan S.A."/>
            <person name="Jeon C.O."/>
        </authorList>
    </citation>
    <scope>NUCLEOTIDE SEQUENCE [LARGE SCALE GENOMIC DNA]</scope>
    <source>
        <strain evidence="2 3">MA-13</strain>
    </source>
</reference>
<gene>
    <name evidence="2" type="ORF">I4W93_017525</name>
</gene>
<sequence>MSYDLAALPSPAEVSGVTAENFAAKITDIYRPAVLRGFANHWPVVQAAKQSDSAAARLLQQHSKDTPQALLQLPASINGRLFYNDTLTGMNFSGRQTRMNAAIEQMLQGRHDSERYCIQCVSVAANFSDLSLDNPLLPADTKAFVWLGNSVTVPAHFDEASNIAVVVAGKRRFTLFPPEQVANLYIGPLDLTPAGQPVSMVNMLAPDLIAHPNYPKAYAVALSVELEPGDAIYIPTPWWHHVQSLSAFNALVNYWWSDTYVAGALPFPMLLHGLLSLKHMPVAQQQAWQQLLRHYLLAENGDPAAHLPQHAKGILGEMTPQLAHGIHQWLANQLK</sequence>
<evidence type="ECO:0000313" key="2">
    <source>
        <dbReference type="EMBL" id="MBZ9613397.1"/>
    </source>
</evidence>
<evidence type="ECO:0000259" key="1">
    <source>
        <dbReference type="PROSITE" id="PS51184"/>
    </source>
</evidence>
<dbReference type="SUPFAM" id="SSF51197">
    <property type="entry name" value="Clavaminate synthase-like"/>
    <property type="match status" value="1"/>
</dbReference>
<evidence type="ECO:0000313" key="3">
    <source>
        <dbReference type="Proteomes" id="UP000663814"/>
    </source>
</evidence>
<proteinExistence type="predicted"/>
<dbReference type="RefSeq" id="WP_205312168.1">
    <property type="nucleotide sequence ID" value="NZ_JAERPS020000007.1"/>
</dbReference>
<dbReference type="PANTHER" id="PTHR12461">
    <property type="entry name" value="HYPOXIA-INDUCIBLE FACTOR 1 ALPHA INHIBITOR-RELATED"/>
    <property type="match status" value="1"/>
</dbReference>
<dbReference type="InterPro" id="IPR003347">
    <property type="entry name" value="JmjC_dom"/>
</dbReference>
<dbReference type="Pfam" id="PF13621">
    <property type="entry name" value="Cupin_8"/>
    <property type="match status" value="1"/>
</dbReference>
<dbReference type="Gene3D" id="2.60.120.10">
    <property type="entry name" value="Jelly Rolls"/>
    <property type="match status" value="1"/>
</dbReference>
<accession>A0ABS7XFU2</accession>
<dbReference type="PANTHER" id="PTHR12461:SF105">
    <property type="entry name" value="HYPOXIA-INDUCIBLE FACTOR 1-ALPHA INHIBITOR"/>
    <property type="match status" value="1"/>
</dbReference>
<dbReference type="PROSITE" id="PS51184">
    <property type="entry name" value="JMJC"/>
    <property type="match status" value="1"/>
</dbReference>
<name>A0ABS7XFU2_9GAMM</name>
<protein>
    <submittedName>
        <fullName evidence="2">Cupin-like domain-containing protein</fullName>
    </submittedName>
</protein>
<dbReference type="SMART" id="SM00558">
    <property type="entry name" value="JmjC"/>
    <property type="match status" value="1"/>
</dbReference>
<dbReference type="EMBL" id="JAERPS020000007">
    <property type="protein sequence ID" value="MBZ9613397.1"/>
    <property type="molecule type" value="Genomic_DNA"/>
</dbReference>
<organism evidence="2 3">
    <name type="scientific">Rheinheimera maricola</name>
    <dbReference type="NCBI Taxonomy" id="2793282"/>
    <lineage>
        <taxon>Bacteria</taxon>
        <taxon>Pseudomonadati</taxon>
        <taxon>Pseudomonadota</taxon>
        <taxon>Gammaproteobacteria</taxon>
        <taxon>Chromatiales</taxon>
        <taxon>Chromatiaceae</taxon>
        <taxon>Rheinheimera</taxon>
    </lineage>
</organism>